<dbReference type="InterPro" id="IPR024072">
    <property type="entry name" value="DHFR-like_dom_sf"/>
</dbReference>
<comment type="caution">
    <text evidence="2">The sequence shown here is derived from an EMBL/GenBank/DDBJ whole genome shotgun (WGS) entry which is preliminary data.</text>
</comment>
<sequence>MAGLIYSAIASLDGYIEDAQGEFDWAAPDDEVLAAVNEIERPIGTYLYGRRMYETMRYWETAPTGADRPALETEFTRIWRQADKIVYSRTLQSVSTERTRLEPTFDPRAITGLKQSADRDLSVGGADLARRALAANLVDEIHLFLGPILVGGGKRALPEGVSISLELLSERRFDSGVVHLHYRVRS</sequence>
<dbReference type="AlphaFoldDB" id="A0A7K0DU75"/>
<dbReference type="InterPro" id="IPR050765">
    <property type="entry name" value="Riboflavin_Biosynth_HTPR"/>
</dbReference>
<dbReference type="Gene3D" id="3.40.430.10">
    <property type="entry name" value="Dihydrofolate Reductase, subunit A"/>
    <property type="match status" value="1"/>
</dbReference>
<protein>
    <recommendedName>
        <fullName evidence="1">Bacterial bifunctional deaminase-reductase C-terminal domain-containing protein</fullName>
    </recommendedName>
</protein>
<keyword evidence="3" id="KW-1185">Reference proteome</keyword>
<evidence type="ECO:0000313" key="3">
    <source>
        <dbReference type="Proteomes" id="UP000431401"/>
    </source>
</evidence>
<reference evidence="2 3" key="1">
    <citation type="submission" date="2019-10" db="EMBL/GenBank/DDBJ databases">
        <title>Nocardia macrotermitis sp. nov. and Nocardia aurantia sp. nov., isolated from the gut of fungus growing-termite Macrotermes natalensis.</title>
        <authorList>
            <person name="Benndorf R."/>
            <person name="Schwitalla J."/>
            <person name="Martin K."/>
            <person name="De Beer W."/>
            <person name="Kaster A.-K."/>
            <person name="Vollmers J."/>
            <person name="Poulsen M."/>
            <person name="Beemelmanns C."/>
        </authorList>
    </citation>
    <scope>NUCLEOTIDE SEQUENCE [LARGE SCALE GENOMIC DNA]</scope>
    <source>
        <strain evidence="2 3">RB56</strain>
    </source>
</reference>
<dbReference type="GO" id="GO:0008703">
    <property type="term" value="F:5-amino-6-(5-phosphoribosylamino)uracil reductase activity"/>
    <property type="evidence" value="ECO:0007669"/>
    <property type="project" value="InterPro"/>
</dbReference>
<dbReference type="GO" id="GO:0009231">
    <property type="term" value="P:riboflavin biosynthetic process"/>
    <property type="evidence" value="ECO:0007669"/>
    <property type="project" value="InterPro"/>
</dbReference>
<organism evidence="2 3">
    <name type="scientific">Nocardia aurantia</name>
    <dbReference type="NCBI Taxonomy" id="2585199"/>
    <lineage>
        <taxon>Bacteria</taxon>
        <taxon>Bacillati</taxon>
        <taxon>Actinomycetota</taxon>
        <taxon>Actinomycetes</taxon>
        <taxon>Mycobacteriales</taxon>
        <taxon>Nocardiaceae</taxon>
        <taxon>Nocardia</taxon>
    </lineage>
</organism>
<proteinExistence type="predicted"/>
<dbReference type="RefSeq" id="WP_319943471.1">
    <property type="nucleotide sequence ID" value="NZ_WEGI01000011.1"/>
</dbReference>
<dbReference type="Pfam" id="PF01872">
    <property type="entry name" value="RibD_C"/>
    <property type="match status" value="1"/>
</dbReference>
<dbReference type="PANTHER" id="PTHR38011:SF11">
    <property type="entry name" value="2,5-DIAMINO-6-RIBOSYLAMINO-4(3H)-PYRIMIDINONE 5'-PHOSPHATE REDUCTASE"/>
    <property type="match status" value="1"/>
</dbReference>
<name>A0A7K0DU75_9NOCA</name>
<dbReference type="InterPro" id="IPR002734">
    <property type="entry name" value="RibDG_C"/>
</dbReference>
<dbReference type="Proteomes" id="UP000431401">
    <property type="component" value="Unassembled WGS sequence"/>
</dbReference>
<accession>A0A7K0DU75</accession>
<gene>
    <name evidence="2" type="primary">yyaP_5</name>
    <name evidence="2" type="ORF">NRB56_49010</name>
</gene>
<dbReference type="SUPFAM" id="SSF53597">
    <property type="entry name" value="Dihydrofolate reductase-like"/>
    <property type="match status" value="1"/>
</dbReference>
<dbReference type="PANTHER" id="PTHR38011">
    <property type="entry name" value="DIHYDROFOLATE REDUCTASE FAMILY PROTEIN (AFU_ORTHOLOGUE AFUA_8G06820)"/>
    <property type="match status" value="1"/>
</dbReference>
<evidence type="ECO:0000259" key="1">
    <source>
        <dbReference type="Pfam" id="PF01872"/>
    </source>
</evidence>
<feature type="domain" description="Bacterial bifunctional deaminase-reductase C-terminal" evidence="1">
    <location>
        <begin position="4"/>
        <end position="178"/>
    </location>
</feature>
<dbReference type="EMBL" id="WEGI01000011">
    <property type="protein sequence ID" value="MQY29311.1"/>
    <property type="molecule type" value="Genomic_DNA"/>
</dbReference>
<evidence type="ECO:0000313" key="2">
    <source>
        <dbReference type="EMBL" id="MQY29311.1"/>
    </source>
</evidence>